<dbReference type="Pfam" id="PF00201">
    <property type="entry name" value="UDPGT"/>
    <property type="match status" value="1"/>
</dbReference>
<keyword evidence="1" id="KW-0808">Transferase</keyword>
<dbReference type="SUPFAM" id="SSF53756">
    <property type="entry name" value="UDP-Glycosyltransferase/glycogen phosphorylase"/>
    <property type="match status" value="1"/>
</dbReference>
<evidence type="ECO:0000256" key="1">
    <source>
        <dbReference type="ARBA" id="ARBA00022679"/>
    </source>
</evidence>
<dbReference type="PANTHER" id="PTHR48045">
    <property type="entry name" value="UDP-GLYCOSYLTRANSFERASE 72B1"/>
    <property type="match status" value="1"/>
</dbReference>
<gene>
    <name evidence="2" type="ORF">BT96DRAFT_103689</name>
</gene>
<dbReference type="EMBL" id="ML769395">
    <property type="protein sequence ID" value="KAE9407482.1"/>
    <property type="molecule type" value="Genomic_DNA"/>
</dbReference>
<dbReference type="PANTHER" id="PTHR48045:SF31">
    <property type="entry name" value="UDP-GLYCOSYLTRANSFERASE 76B1-LIKE"/>
    <property type="match status" value="1"/>
</dbReference>
<keyword evidence="3" id="KW-1185">Reference proteome</keyword>
<reference evidence="2" key="1">
    <citation type="journal article" date="2019" name="Environ. Microbiol.">
        <title>Fungal ecological strategies reflected in gene transcription - a case study of two litter decomposers.</title>
        <authorList>
            <person name="Barbi F."/>
            <person name="Kohler A."/>
            <person name="Barry K."/>
            <person name="Baskaran P."/>
            <person name="Daum C."/>
            <person name="Fauchery L."/>
            <person name="Ihrmark K."/>
            <person name="Kuo A."/>
            <person name="LaButti K."/>
            <person name="Lipzen A."/>
            <person name="Morin E."/>
            <person name="Grigoriev I.V."/>
            <person name="Henrissat B."/>
            <person name="Lindahl B."/>
            <person name="Martin F."/>
        </authorList>
    </citation>
    <scope>NUCLEOTIDE SEQUENCE</scope>
    <source>
        <strain evidence="2">JB14</strain>
    </source>
</reference>
<organism evidence="2 3">
    <name type="scientific">Gymnopus androsaceus JB14</name>
    <dbReference type="NCBI Taxonomy" id="1447944"/>
    <lineage>
        <taxon>Eukaryota</taxon>
        <taxon>Fungi</taxon>
        <taxon>Dikarya</taxon>
        <taxon>Basidiomycota</taxon>
        <taxon>Agaricomycotina</taxon>
        <taxon>Agaricomycetes</taxon>
        <taxon>Agaricomycetidae</taxon>
        <taxon>Agaricales</taxon>
        <taxon>Marasmiineae</taxon>
        <taxon>Omphalotaceae</taxon>
        <taxon>Gymnopus</taxon>
    </lineage>
</organism>
<dbReference type="Gene3D" id="3.40.50.2000">
    <property type="entry name" value="Glycogen Phosphorylase B"/>
    <property type="match status" value="2"/>
</dbReference>
<dbReference type="AlphaFoldDB" id="A0A6A4I674"/>
<accession>A0A6A4I674</accession>
<evidence type="ECO:0000313" key="3">
    <source>
        <dbReference type="Proteomes" id="UP000799118"/>
    </source>
</evidence>
<name>A0A6A4I674_9AGAR</name>
<dbReference type="GO" id="GO:0008194">
    <property type="term" value="F:UDP-glycosyltransferase activity"/>
    <property type="evidence" value="ECO:0007669"/>
    <property type="project" value="InterPro"/>
</dbReference>
<dbReference type="OrthoDB" id="5835829at2759"/>
<sequence length="519" mass="58211">MSPTHFLVVCSPLFGHVRPIFSFTMNLLVMYPELHITYVTTGTSSPSFSPSSIERETMLYGLADEPRSRLNVNLLGEGNLNSVVEQMGSLMTSFPSFLEDLLKPGAQLSPFKLIPALVILDVVLSPMLDAITPHRIPVLAYIPTNAALVNLYGMRKDEYPETYWGDVYREAEKQAVNGVHSVDYYAYRIWCKASDVVARTTSLPPMYHHELNPQTDSLDTGEDSMAVSQVQLFITFTNRMSRVNGFIIHTSPIMEPGEVEEMKQTSPKHLFYHVGPQYPETWWNGGIPPQVQALSTEDKQVMSFLNDMHKRYGPNSVLYISFGTTFLPFNTPHLFDALVKTILAADPPLPFLFAGGTTNKLLTAEHREEIQKSGRALLAGFVPQQAVLKHEAIGWYLCHAGSNSISEAFLNEVPMVLWPYSIDQPLIANQLSVGLGLAYELIQVRNGESIGRPTYRGPVVQGTREAVEKEMSDVWKLMRGEDGAQIRQRVIAFSKAMKEDHRNGISRKAMEKFSDFMTK</sequence>
<protein>
    <submittedName>
        <fullName evidence="2">UDP-Glycosyltransferase/glycogen phosphorylase</fullName>
    </submittedName>
</protein>
<dbReference type="Proteomes" id="UP000799118">
    <property type="component" value="Unassembled WGS sequence"/>
</dbReference>
<evidence type="ECO:0000313" key="2">
    <source>
        <dbReference type="EMBL" id="KAE9407482.1"/>
    </source>
</evidence>
<dbReference type="InterPro" id="IPR002213">
    <property type="entry name" value="UDP_glucos_trans"/>
</dbReference>
<proteinExistence type="predicted"/>